<sequence>MFAARLVKTLPLGLALLAAPVLAHAAGADDEVVATAKATSSPAQAEAAPAPAAPAATRPLTTQEQIDAWLKAAPVRTTSEDGPLNLSRDDDAGPIKRKVHGSVEVGVGTGGYRHVAATALFPVGETGTLGVAVAQTDYGKNGRWAYGYDGLGYGPGYGGLGYGGYGYGPYGFARGGKSQSIALSLDMSGRSSAERCVDGVRADDGRYVEPLWATQMRGAQRPCDIDDRP</sequence>
<reference evidence="3" key="1">
    <citation type="submission" date="2020-02" db="EMBL/GenBank/DDBJ databases">
        <authorList>
            <person name="Gao J."/>
            <person name="Sun J."/>
        </authorList>
    </citation>
    <scope>NUCLEOTIDE SEQUENCE</scope>
    <source>
        <strain evidence="3">602-2</strain>
    </source>
</reference>
<dbReference type="EMBL" id="JAAKGT010000020">
    <property type="protein sequence ID" value="NGM52571.1"/>
    <property type="molecule type" value="Genomic_DNA"/>
</dbReference>
<feature type="chain" id="PRO_5026238794" evidence="2">
    <location>
        <begin position="26"/>
        <end position="229"/>
    </location>
</feature>
<protein>
    <submittedName>
        <fullName evidence="3">Uncharacterized protein</fullName>
    </submittedName>
</protein>
<feature type="signal peptide" evidence="2">
    <location>
        <begin position="1"/>
        <end position="25"/>
    </location>
</feature>
<evidence type="ECO:0000256" key="1">
    <source>
        <dbReference type="SAM" id="MobiDB-lite"/>
    </source>
</evidence>
<gene>
    <name evidence="3" type="ORF">G5B46_23415</name>
</gene>
<accession>A0A6G4R454</accession>
<keyword evidence="2" id="KW-0732">Signal</keyword>
<evidence type="ECO:0000313" key="3">
    <source>
        <dbReference type="EMBL" id="NGM52571.1"/>
    </source>
</evidence>
<comment type="caution">
    <text evidence="3">The sequence shown here is derived from an EMBL/GenBank/DDBJ whole genome shotgun (WGS) entry which is preliminary data.</text>
</comment>
<dbReference type="AlphaFoldDB" id="A0A6G4R454"/>
<proteinExistence type="predicted"/>
<evidence type="ECO:0000256" key="2">
    <source>
        <dbReference type="SAM" id="SignalP"/>
    </source>
</evidence>
<name>A0A6G4R454_9CAUL</name>
<organism evidence="3">
    <name type="scientific">Caulobacter sp. 602-2</name>
    <dbReference type="NCBI Taxonomy" id="2710887"/>
    <lineage>
        <taxon>Bacteria</taxon>
        <taxon>Pseudomonadati</taxon>
        <taxon>Pseudomonadota</taxon>
        <taxon>Alphaproteobacteria</taxon>
        <taxon>Caulobacterales</taxon>
        <taxon>Caulobacteraceae</taxon>
        <taxon>Caulobacter</taxon>
    </lineage>
</organism>
<feature type="region of interest" description="Disordered" evidence="1">
    <location>
        <begin position="37"/>
        <end position="60"/>
    </location>
</feature>